<feature type="region of interest" description="Disordered" evidence="5">
    <location>
        <begin position="451"/>
        <end position="591"/>
    </location>
</feature>
<keyword evidence="4" id="KW-0560">Oxidoreductase</keyword>
<keyword evidence="8" id="KW-1185">Reference proteome</keyword>
<evidence type="ECO:0000256" key="4">
    <source>
        <dbReference type="ARBA" id="ARBA00023002"/>
    </source>
</evidence>
<dbReference type="EMBL" id="BQFW01000007">
    <property type="protein sequence ID" value="GJJ72627.1"/>
    <property type="molecule type" value="Genomic_DNA"/>
</dbReference>
<feature type="compositionally biased region" description="Acidic residues" evidence="5">
    <location>
        <begin position="736"/>
        <end position="747"/>
    </location>
</feature>
<evidence type="ECO:0000256" key="3">
    <source>
        <dbReference type="ARBA" id="ARBA00022827"/>
    </source>
</evidence>
<feature type="region of interest" description="Disordered" evidence="5">
    <location>
        <begin position="703"/>
        <end position="764"/>
    </location>
</feature>
<dbReference type="OrthoDB" id="655030at2759"/>
<evidence type="ECO:0000313" key="7">
    <source>
        <dbReference type="EMBL" id="GJJ72627.1"/>
    </source>
</evidence>
<dbReference type="AlphaFoldDB" id="A0A9P3H9L7"/>
<evidence type="ECO:0000256" key="5">
    <source>
        <dbReference type="SAM" id="MobiDB-lite"/>
    </source>
</evidence>
<keyword evidence="3" id="KW-0274">FAD</keyword>
<evidence type="ECO:0000313" key="8">
    <source>
        <dbReference type="Proteomes" id="UP000827284"/>
    </source>
</evidence>
<keyword evidence="2" id="KW-0285">Flavoprotein</keyword>
<feature type="compositionally biased region" description="Low complexity" evidence="5">
    <location>
        <begin position="488"/>
        <end position="557"/>
    </location>
</feature>
<dbReference type="SUPFAM" id="SSF51905">
    <property type="entry name" value="FAD/NAD(P)-binding domain"/>
    <property type="match status" value="1"/>
</dbReference>
<dbReference type="InterPro" id="IPR002938">
    <property type="entry name" value="FAD-bd"/>
</dbReference>
<dbReference type="GO" id="GO:0004497">
    <property type="term" value="F:monooxygenase activity"/>
    <property type="evidence" value="ECO:0007669"/>
    <property type="project" value="InterPro"/>
</dbReference>
<feature type="domain" description="FAD-binding" evidence="6">
    <location>
        <begin position="72"/>
        <end position="398"/>
    </location>
</feature>
<reference evidence="7" key="2">
    <citation type="journal article" date="2022" name="Microbiol. Resour. Announc.">
        <title>Whole-Genome Sequence of Entomortierella parvispora E1425, a Mucoromycotan Fungus Associated with Burkholderiaceae-Related Endosymbiotic Bacteria.</title>
        <authorList>
            <person name="Herlambang A."/>
            <person name="Guo Y."/>
            <person name="Takashima Y."/>
            <person name="Narisawa K."/>
            <person name="Ohta H."/>
            <person name="Nishizawa T."/>
        </authorList>
    </citation>
    <scope>NUCLEOTIDE SEQUENCE</scope>
    <source>
        <strain evidence="7">E1425</strain>
    </source>
</reference>
<organism evidence="7 8">
    <name type="scientific">Entomortierella parvispora</name>
    <dbReference type="NCBI Taxonomy" id="205924"/>
    <lineage>
        <taxon>Eukaryota</taxon>
        <taxon>Fungi</taxon>
        <taxon>Fungi incertae sedis</taxon>
        <taxon>Mucoromycota</taxon>
        <taxon>Mortierellomycotina</taxon>
        <taxon>Mortierellomycetes</taxon>
        <taxon>Mortierellales</taxon>
        <taxon>Mortierellaceae</taxon>
        <taxon>Entomortierella</taxon>
    </lineage>
</organism>
<comment type="caution">
    <text evidence="7">The sequence shown here is derived from an EMBL/GenBank/DDBJ whole genome shotgun (WGS) entry which is preliminary data.</text>
</comment>
<reference evidence="7" key="1">
    <citation type="submission" date="2021-11" db="EMBL/GenBank/DDBJ databases">
        <authorList>
            <person name="Herlambang A."/>
            <person name="Guo Y."/>
            <person name="Takashima Y."/>
            <person name="Nishizawa T."/>
        </authorList>
    </citation>
    <scope>NUCLEOTIDE SEQUENCE</scope>
    <source>
        <strain evidence="7">E1425</strain>
    </source>
</reference>
<protein>
    <recommendedName>
        <fullName evidence="6">FAD-binding domain-containing protein</fullName>
    </recommendedName>
</protein>
<sequence length="764" mass="82340">MASTDLKILIVGAGIAGLSAAIALELAGFEYTIIEESLPPPKISASASETTPSPATPIPATAALSTNIGAAVQVSPTALHFLHQLGIYEEIQKISKPVSGFSLNEHDMTYVGRIDYSTYKERYGYHTEVMARSQLHSLLLQRIPPRRLAPGKVLGMIQGKDKVTVRCSDGTTHDGDVLIAADGGFSNVRHTLYWTMEEKKKLPKQDMVPMSVDLQVISGCTKPLDPLTFPVLLDAMTEIQSVQVPDKPYAIWFMPLLDNRIAWDITREVAKVPIRQGEASKVNSWRQQDVDEMLEAIKKYDCPYGGQIGDLIGTTPEDSMYMHMSEERFCETWYGGRTALIGDACHKGFYQPVSEAIVDAVTLVNLLSNMESTTMADLTAVFKEYRDRRAPYAKSAVDYSTHIRGVFSGKGRSASLKRNMVFNYMPEKVRNLVDDKRHESRPQLWFLPQVKDSGSVRPTPNLPPTAAVTTATPSGPLKEVLEPVTRLSTSSTASSTSTTSSPASVTTAATTKSTTATTTTEVSPSSTTARPSLTKTTSSSSSTSSSPASSPRNSRTSWSTFSRPAFGMPSAPNVPLFSTTTPATHRKTSSSSAVTFGGFIKPFATTSIVSKSDLSSILADKDKEGTVKEVVPSLEQEVPKNTPSSTSLLDADASSGTPVTSVAAVATTGMTEAVISTEKEDSVSVTEVVIVTEGEPTVKFNEESKAEVVEEPKAEAKEDPKIELKVDMKGDAKAEDETDLDEEDADDFKDAVESQAPEATAVAL</sequence>
<dbReference type="PANTHER" id="PTHR47356:SF2">
    <property type="entry name" value="FAD-BINDING DOMAIN-CONTAINING PROTEIN-RELATED"/>
    <property type="match status" value="1"/>
</dbReference>
<evidence type="ECO:0000256" key="2">
    <source>
        <dbReference type="ARBA" id="ARBA00022630"/>
    </source>
</evidence>
<dbReference type="InterPro" id="IPR036188">
    <property type="entry name" value="FAD/NAD-bd_sf"/>
</dbReference>
<name>A0A9P3H9L7_9FUNG</name>
<accession>A0A9P3H9L7</accession>
<evidence type="ECO:0000256" key="1">
    <source>
        <dbReference type="ARBA" id="ARBA00007992"/>
    </source>
</evidence>
<dbReference type="Gene3D" id="3.50.50.60">
    <property type="entry name" value="FAD/NAD(P)-binding domain"/>
    <property type="match status" value="1"/>
</dbReference>
<dbReference type="GO" id="GO:0071949">
    <property type="term" value="F:FAD binding"/>
    <property type="evidence" value="ECO:0007669"/>
    <property type="project" value="InterPro"/>
</dbReference>
<feature type="compositionally biased region" description="Low complexity" evidence="5">
    <location>
        <begin position="464"/>
        <end position="473"/>
    </location>
</feature>
<dbReference type="Proteomes" id="UP000827284">
    <property type="component" value="Unassembled WGS sequence"/>
</dbReference>
<comment type="similarity">
    <text evidence="1">Belongs to the paxM FAD-dependent monooxygenase family.</text>
</comment>
<dbReference type="Pfam" id="PF01494">
    <property type="entry name" value="FAD_binding_3"/>
    <property type="match status" value="1"/>
</dbReference>
<feature type="compositionally biased region" description="Polar residues" evidence="5">
    <location>
        <begin position="576"/>
        <end position="591"/>
    </location>
</feature>
<evidence type="ECO:0000259" key="6">
    <source>
        <dbReference type="Pfam" id="PF01494"/>
    </source>
</evidence>
<feature type="compositionally biased region" description="Basic and acidic residues" evidence="5">
    <location>
        <begin position="703"/>
        <end position="735"/>
    </location>
</feature>
<dbReference type="InterPro" id="IPR050562">
    <property type="entry name" value="FAD_mOase_fung"/>
</dbReference>
<gene>
    <name evidence="7" type="ORF">EMPS_04985</name>
</gene>
<dbReference type="PRINTS" id="PR00420">
    <property type="entry name" value="RNGMNOXGNASE"/>
</dbReference>
<proteinExistence type="inferred from homology"/>
<dbReference type="PANTHER" id="PTHR47356">
    <property type="entry name" value="FAD-DEPENDENT MONOOXYGENASE ASQG-RELATED"/>
    <property type="match status" value="1"/>
</dbReference>